<feature type="active site" description="Charge relay system" evidence="5">
    <location>
        <position position="339"/>
    </location>
</feature>
<dbReference type="VEuPathDB" id="FungiDB:AB675_10372"/>
<dbReference type="SUPFAM" id="SSF53474">
    <property type="entry name" value="alpha/beta-Hydrolases"/>
    <property type="match status" value="1"/>
</dbReference>
<keyword evidence="6" id="KW-1133">Transmembrane helix</keyword>
<evidence type="ECO:0000256" key="4">
    <source>
        <dbReference type="PIRNR" id="PIRNR018169"/>
    </source>
</evidence>
<dbReference type="PIRSF" id="PIRSF018169">
    <property type="entry name" value="PAF_acetylhydrolase"/>
    <property type="match status" value="1"/>
</dbReference>
<gene>
    <name evidence="7" type="ORF">AB675_10372</name>
</gene>
<feature type="transmembrane region" description="Helical" evidence="6">
    <location>
        <begin position="12"/>
        <end position="31"/>
    </location>
</feature>
<dbReference type="GO" id="GO:0016042">
    <property type="term" value="P:lipid catabolic process"/>
    <property type="evidence" value="ECO:0007669"/>
    <property type="project" value="UniProtKB-KW"/>
</dbReference>
<dbReference type="AlphaFoldDB" id="A0A0N1H0G5"/>
<sequence length="494" mass="54458">MIRLPPLLKPRLTWQYIVCASIGVYISYCVLFDSPLFASRLPQYTGPYNVGAIDIEAPCEDRWISNFRSRSTGEPAFQLSTVLFTIYYPATNKHSRPKHRHYWIPKPISITGEGYLRFGGVNNFISNSIITGALWGVAGGITIPGKVDVPLADVEQAKLLASQSDYTIQMLPQHKDQLPVLVFSHGFASSRTDYTNYLGELASRGYVVAAIEHRDGSGPGSLVIKDGKPTKVAFPIKFSHMAEASDLDAADFKQAQLDFRQAEVEETIRVLKAINDGQGDNIYQSNSRNEGKDLQHWKGRLNVKEITIGGHSFGATLALQTLKGAPSEALPLTGGVALDPGKSSGQLNADINVPLLVIHSNSWSKQDSVFFGRPHFDVVKELVEGVDNRGKAAWFLTSLGTSHPSVTDAPLIEPLLLGLATGSTIDAKEGVREYFKATEEFLRYQHFKVRTGLLAQPISHPEYKDPEGDKSVLDMQYQKYWQVHVAPDMALDAT</sequence>
<evidence type="ECO:0000256" key="5">
    <source>
        <dbReference type="PIRSR" id="PIRSR018169-1"/>
    </source>
</evidence>
<dbReference type="InterPro" id="IPR029058">
    <property type="entry name" value="AB_hydrolase_fold"/>
</dbReference>
<keyword evidence="6" id="KW-0812">Transmembrane</keyword>
<organism evidence="7 8">
    <name type="scientific">Cyphellophora attinorum</name>
    <dbReference type="NCBI Taxonomy" id="1664694"/>
    <lineage>
        <taxon>Eukaryota</taxon>
        <taxon>Fungi</taxon>
        <taxon>Dikarya</taxon>
        <taxon>Ascomycota</taxon>
        <taxon>Pezizomycotina</taxon>
        <taxon>Eurotiomycetes</taxon>
        <taxon>Chaetothyriomycetidae</taxon>
        <taxon>Chaetothyriales</taxon>
        <taxon>Cyphellophoraceae</taxon>
        <taxon>Cyphellophora</taxon>
    </lineage>
</organism>
<dbReference type="PANTHER" id="PTHR10272">
    <property type="entry name" value="PLATELET-ACTIVATING FACTOR ACETYLHYDROLASE"/>
    <property type="match status" value="1"/>
</dbReference>
<dbReference type="STRING" id="1664694.A0A0N1H0G5"/>
<feature type="active site" description="Nucleophile" evidence="5">
    <location>
        <position position="312"/>
    </location>
</feature>
<protein>
    <recommendedName>
        <fullName evidence="4">Putative phospholipase</fullName>
        <ecNumber evidence="4">3.1.1.47</ecNumber>
    </recommendedName>
</protein>
<dbReference type="EMBL" id="LFJN01000024">
    <property type="protein sequence ID" value="KPI37350.1"/>
    <property type="molecule type" value="Genomic_DNA"/>
</dbReference>
<evidence type="ECO:0000313" key="7">
    <source>
        <dbReference type="EMBL" id="KPI37350.1"/>
    </source>
</evidence>
<dbReference type="EC" id="3.1.1.47" evidence="4"/>
<dbReference type="OrthoDB" id="2363873at2759"/>
<dbReference type="RefSeq" id="XP_017997313.1">
    <property type="nucleotide sequence ID" value="XM_018139139.1"/>
</dbReference>
<feature type="active site" description="Charge relay system" evidence="5">
    <location>
        <position position="403"/>
    </location>
</feature>
<comment type="caution">
    <text evidence="7">The sequence shown here is derived from an EMBL/GenBank/DDBJ whole genome shotgun (WGS) entry which is preliminary data.</text>
</comment>
<evidence type="ECO:0000256" key="3">
    <source>
        <dbReference type="ARBA" id="ARBA00023098"/>
    </source>
</evidence>
<accession>A0A0N1H0G5</accession>
<dbReference type="GO" id="GO:0003847">
    <property type="term" value="F:1-alkyl-2-acetylglycerophosphocholine esterase activity"/>
    <property type="evidence" value="ECO:0007669"/>
    <property type="project" value="UniProtKB-UniRule"/>
</dbReference>
<keyword evidence="2 4" id="KW-0442">Lipid degradation</keyword>
<dbReference type="InterPro" id="IPR016715">
    <property type="entry name" value="PAF_acetylhydro_eukaryote"/>
</dbReference>
<dbReference type="GeneID" id="28731019"/>
<keyword evidence="1 4" id="KW-0378">Hydrolase</keyword>
<evidence type="ECO:0000313" key="8">
    <source>
        <dbReference type="Proteomes" id="UP000038010"/>
    </source>
</evidence>
<name>A0A0N1H0G5_9EURO</name>
<dbReference type="PANTHER" id="PTHR10272:SF11">
    <property type="entry name" value="PHOSPHOLIPASE-RELATED"/>
    <property type="match status" value="1"/>
</dbReference>
<dbReference type="Proteomes" id="UP000038010">
    <property type="component" value="Unassembled WGS sequence"/>
</dbReference>
<proteinExistence type="inferred from homology"/>
<comment type="similarity">
    <text evidence="4">Belongs to the serine esterase family.</text>
</comment>
<evidence type="ECO:0000256" key="2">
    <source>
        <dbReference type="ARBA" id="ARBA00022963"/>
    </source>
</evidence>
<keyword evidence="8" id="KW-1185">Reference proteome</keyword>
<keyword evidence="3 4" id="KW-0443">Lipid metabolism</keyword>
<comment type="catalytic activity">
    <reaction evidence="4">
        <text>a 1-O-alkyl-2-acetyl-sn-glycero-3-phosphocholine + H2O = a 1-O-alkyl-sn-glycero-3-phosphocholine + acetate + H(+)</text>
        <dbReference type="Rhea" id="RHEA:17777"/>
        <dbReference type="ChEBI" id="CHEBI:15377"/>
        <dbReference type="ChEBI" id="CHEBI:15378"/>
        <dbReference type="ChEBI" id="CHEBI:30089"/>
        <dbReference type="ChEBI" id="CHEBI:30909"/>
        <dbReference type="ChEBI" id="CHEBI:36707"/>
        <dbReference type="EC" id="3.1.1.47"/>
    </reaction>
</comment>
<dbReference type="Pfam" id="PF03403">
    <property type="entry name" value="PAF-AH_p_II"/>
    <property type="match status" value="1"/>
</dbReference>
<evidence type="ECO:0000256" key="1">
    <source>
        <dbReference type="ARBA" id="ARBA00022801"/>
    </source>
</evidence>
<keyword evidence="6" id="KW-0472">Membrane</keyword>
<reference evidence="7 8" key="1">
    <citation type="submission" date="2015-06" db="EMBL/GenBank/DDBJ databases">
        <title>Draft genome of the ant-associated black yeast Phialophora attae CBS 131958.</title>
        <authorList>
            <person name="Moreno L.F."/>
            <person name="Stielow B.J."/>
            <person name="de Hoog S."/>
            <person name="Vicente V.A."/>
            <person name="Weiss V.A."/>
            <person name="de Vries M."/>
            <person name="Cruz L.M."/>
            <person name="Souza E.M."/>
        </authorList>
    </citation>
    <scope>NUCLEOTIDE SEQUENCE [LARGE SCALE GENOMIC DNA]</scope>
    <source>
        <strain evidence="7 8">CBS 131958</strain>
    </source>
</reference>
<dbReference type="Gene3D" id="3.40.50.1820">
    <property type="entry name" value="alpha/beta hydrolase"/>
    <property type="match status" value="1"/>
</dbReference>
<evidence type="ECO:0000256" key="6">
    <source>
        <dbReference type="SAM" id="Phobius"/>
    </source>
</evidence>